<dbReference type="SUPFAM" id="SSF55681">
    <property type="entry name" value="Class II aaRS and biotin synthetases"/>
    <property type="match status" value="1"/>
</dbReference>
<name>A0ABS9SQE7_9BACT</name>
<comment type="caution">
    <text evidence="1">The sequence shown here is derived from an EMBL/GenBank/DDBJ whole genome shotgun (WGS) entry which is preliminary data.</text>
</comment>
<sequence>MLHILSWAHKKLQIRNPKSEIEIPALFLRPMATETTRFQAIISHCKEYGFIFPSSEIYDGLQAVYDYGQWGAELKKISKIIGGNG</sequence>
<dbReference type="Gene3D" id="3.30.930.10">
    <property type="entry name" value="Bira Bifunctional Protein, Domain 2"/>
    <property type="match status" value="1"/>
</dbReference>
<dbReference type="EMBL" id="JAKWBL010000004">
    <property type="protein sequence ID" value="MCH5600601.1"/>
    <property type="molecule type" value="Genomic_DNA"/>
</dbReference>
<evidence type="ECO:0000313" key="2">
    <source>
        <dbReference type="Proteomes" id="UP001202248"/>
    </source>
</evidence>
<dbReference type="InterPro" id="IPR045864">
    <property type="entry name" value="aa-tRNA-synth_II/BPL/LPL"/>
</dbReference>
<dbReference type="Proteomes" id="UP001202248">
    <property type="component" value="Unassembled WGS sequence"/>
</dbReference>
<dbReference type="RefSeq" id="WP_240832909.1">
    <property type="nucleotide sequence ID" value="NZ_JAKWBL010000004.1"/>
</dbReference>
<proteinExistence type="predicted"/>
<keyword evidence="2" id="KW-1185">Reference proteome</keyword>
<reference evidence="1 2" key="1">
    <citation type="submission" date="2022-02" db="EMBL/GenBank/DDBJ databases">
        <authorList>
            <person name="Min J."/>
        </authorList>
    </citation>
    <scope>NUCLEOTIDE SEQUENCE [LARGE SCALE GENOMIC DNA]</scope>
    <source>
        <strain evidence="1 2">GR10-1</strain>
    </source>
</reference>
<accession>A0ABS9SQE7</accession>
<evidence type="ECO:0000313" key="1">
    <source>
        <dbReference type="EMBL" id="MCH5600601.1"/>
    </source>
</evidence>
<protein>
    <submittedName>
        <fullName evidence="1">Uncharacterized protein</fullName>
    </submittedName>
</protein>
<organism evidence="1 2">
    <name type="scientific">Niabella ginsengisoli</name>
    <dbReference type="NCBI Taxonomy" id="522298"/>
    <lineage>
        <taxon>Bacteria</taxon>
        <taxon>Pseudomonadati</taxon>
        <taxon>Bacteroidota</taxon>
        <taxon>Chitinophagia</taxon>
        <taxon>Chitinophagales</taxon>
        <taxon>Chitinophagaceae</taxon>
        <taxon>Niabella</taxon>
    </lineage>
</organism>
<gene>
    <name evidence="1" type="ORF">MKP09_23150</name>
</gene>